<dbReference type="Pfam" id="PF00041">
    <property type="entry name" value="fn3"/>
    <property type="match status" value="4"/>
</dbReference>
<protein>
    <recommendedName>
        <fullName evidence="2">Fibronectin type-III domain-containing protein</fullName>
    </recommendedName>
</protein>
<dbReference type="GO" id="GO:0016020">
    <property type="term" value="C:membrane"/>
    <property type="evidence" value="ECO:0007669"/>
    <property type="project" value="UniProtKB-SubCell"/>
</dbReference>
<dbReference type="Gene3D" id="2.60.40.10">
    <property type="entry name" value="Immunoglobulins"/>
    <property type="match status" value="4"/>
</dbReference>
<dbReference type="SMART" id="SM00060">
    <property type="entry name" value="FN3"/>
    <property type="match status" value="4"/>
</dbReference>
<dbReference type="CDD" id="cd00063">
    <property type="entry name" value="FN3"/>
    <property type="match status" value="4"/>
</dbReference>
<comment type="caution">
    <text evidence="3">The sequence shown here is derived from an EMBL/GenBank/DDBJ whole genome shotgun (WGS) entry which is preliminary data.</text>
</comment>
<feature type="domain" description="Fibronectin type-III" evidence="2">
    <location>
        <begin position="276"/>
        <end position="376"/>
    </location>
</feature>
<feature type="domain" description="Fibronectin type-III" evidence="2">
    <location>
        <begin position="162"/>
        <end position="259"/>
    </location>
</feature>
<feature type="non-terminal residue" evidence="3">
    <location>
        <position position="384"/>
    </location>
</feature>
<feature type="domain" description="Fibronectin type-III" evidence="2">
    <location>
        <begin position="61"/>
        <end position="157"/>
    </location>
</feature>
<dbReference type="PANTHER" id="PTHR46957:SF3">
    <property type="entry name" value="CYTOKINE RECEPTOR"/>
    <property type="match status" value="1"/>
</dbReference>
<feature type="domain" description="Fibronectin type-III" evidence="2">
    <location>
        <begin position="1"/>
        <end position="57"/>
    </location>
</feature>
<evidence type="ECO:0000259" key="2">
    <source>
        <dbReference type="PROSITE" id="PS50853"/>
    </source>
</evidence>
<accession>A0AAV2RF17</accession>
<dbReference type="PANTHER" id="PTHR46957">
    <property type="entry name" value="CYTOKINE RECEPTOR"/>
    <property type="match status" value="1"/>
</dbReference>
<reference evidence="3 4" key="1">
    <citation type="submission" date="2024-05" db="EMBL/GenBank/DDBJ databases">
        <authorList>
            <person name="Wallberg A."/>
        </authorList>
    </citation>
    <scope>NUCLEOTIDE SEQUENCE [LARGE SCALE GENOMIC DNA]</scope>
</reference>
<proteinExistence type="predicted"/>
<dbReference type="Proteomes" id="UP001497623">
    <property type="component" value="Unassembled WGS sequence"/>
</dbReference>
<dbReference type="InterPro" id="IPR003961">
    <property type="entry name" value="FN3_dom"/>
</dbReference>
<evidence type="ECO:0000256" key="1">
    <source>
        <dbReference type="SAM" id="MobiDB-lite"/>
    </source>
</evidence>
<name>A0AAV2RF17_MEGNR</name>
<feature type="region of interest" description="Disordered" evidence="1">
    <location>
        <begin position="256"/>
        <end position="278"/>
    </location>
</feature>
<dbReference type="SUPFAM" id="SSF49265">
    <property type="entry name" value="Fibronectin type III"/>
    <property type="match status" value="3"/>
</dbReference>
<dbReference type="AlphaFoldDB" id="A0AAV2RF17"/>
<keyword evidence="4" id="KW-1185">Reference proteome</keyword>
<dbReference type="InterPro" id="IPR050713">
    <property type="entry name" value="RTP_Phos/Ushers"/>
</dbReference>
<evidence type="ECO:0000313" key="4">
    <source>
        <dbReference type="Proteomes" id="UP001497623"/>
    </source>
</evidence>
<organism evidence="3 4">
    <name type="scientific">Meganyctiphanes norvegica</name>
    <name type="common">Northern krill</name>
    <name type="synonym">Thysanopoda norvegica</name>
    <dbReference type="NCBI Taxonomy" id="48144"/>
    <lineage>
        <taxon>Eukaryota</taxon>
        <taxon>Metazoa</taxon>
        <taxon>Ecdysozoa</taxon>
        <taxon>Arthropoda</taxon>
        <taxon>Crustacea</taxon>
        <taxon>Multicrustacea</taxon>
        <taxon>Malacostraca</taxon>
        <taxon>Eumalacostraca</taxon>
        <taxon>Eucarida</taxon>
        <taxon>Euphausiacea</taxon>
        <taxon>Euphausiidae</taxon>
        <taxon>Meganyctiphanes</taxon>
    </lineage>
</organism>
<sequence length="384" mass="42956">MPSLPTPSWKSQIVQDNKLTTISNLTPDTIYTISVQAHTGIGPGPLSDPVKVKAQQGVPSQPTNLQPVHVTATEMELRWTRPSYQGENIISYELYWNMTCTGLRFYIKSKNKTIPEGESYTLGDLHPNCLYNFWLAGKSQHGEGPTTAPISVYTEQSTPDAPPSDIRAVAVDSGSILVEWSPPLEHKQNGFITYYKLMYVNSSQNDSDAMVIPINSPDDRDFTIKDLEKRTEYRVWMLAGTIVGDGLKSEPIQVRTDENGEEGRSKPQKVGMPGGIPTKPKLHINGTLNYYGKLSVYVQWDKPQETYGDLLGYRLRYGPKGDQLSTVTFEGELINDKTLEDMQRGIEYEFRMSAKNHIDYGQESVIIYSTPEAPPSGSPVNIER</sequence>
<gene>
    <name evidence="3" type="ORF">MNOR_LOCUS24455</name>
</gene>
<feature type="compositionally biased region" description="Basic and acidic residues" evidence="1">
    <location>
        <begin position="256"/>
        <end position="265"/>
    </location>
</feature>
<dbReference type="InterPro" id="IPR036116">
    <property type="entry name" value="FN3_sf"/>
</dbReference>
<dbReference type="PROSITE" id="PS50853">
    <property type="entry name" value="FN3"/>
    <property type="match status" value="4"/>
</dbReference>
<dbReference type="EMBL" id="CAXKWB010022490">
    <property type="protein sequence ID" value="CAL4124379.1"/>
    <property type="molecule type" value="Genomic_DNA"/>
</dbReference>
<dbReference type="InterPro" id="IPR013783">
    <property type="entry name" value="Ig-like_fold"/>
</dbReference>
<evidence type="ECO:0000313" key="3">
    <source>
        <dbReference type="EMBL" id="CAL4124379.1"/>
    </source>
</evidence>